<feature type="region of interest" description="Disordered" evidence="1">
    <location>
        <begin position="723"/>
        <end position="755"/>
    </location>
</feature>
<keyword evidence="4" id="KW-1185">Reference proteome</keyword>
<feature type="compositionally biased region" description="Basic and acidic residues" evidence="1">
    <location>
        <begin position="723"/>
        <end position="737"/>
    </location>
</feature>
<sequence length="770" mass="87734">MEEDLQNFHYLLKELCADELGEQGEGRLQSVHSSFAKMKSGHLIEVSNVIFEELLRQFENLKLFLRCPLDGVSGLNSKAQCTKEGFIVLLRCCLKILQFLEFDMSFLWEKCRCLLKILGKFCPENLVLNSHGCSLVSARDPFSQCCSSLGGISEEADPLLSLFPLIFEVFIDEFSENLKLRKHLISVNVLISNSEKLCACRYTQAQTCIFLELVFSHFLQLIRNDLDYSRFLHSLSGSSDIDRMIPDISLDASLKLISSPFILSAPFILQAQLILLASRCVSTHLPIEGRKSDTSAMSCYIDPFEMSIKLYLSYLSTLQLDGVVLGANGRSNHGVKALSTSGSSILKMTWGKFTHQANDLVDFSHLYSEGVLSGTKSDVIAYSAAYIRGNHPLIDQLCKDATCLVVDYMIESIIPMKVWKQRHNKNRERIQQEVYCLAAAMKLMNSSLLHIIWLLRQTECHNQMQALSDNLPCRAYECLSQSASIIRVSGCGADQEVQKFLCDMLGAYGGMHQEIKFMLAHISSLLLFSFKRKLDFLWKGCISMMLTLMNLLLFEERNLGLSKIFKLLQSRSMDYEGLTYRSTSVIIAINLEKTRMLSLKNEIGYVHFQENRTDSSKRSEVDQQSRTCSVDGMDYRGVHETQGNTSNGERFIQCVPSYHTNPSEWEDLVDFIECSPGKDYSSWLKNRKKFNKWKQEKSAIFKSQKKKKRTYIKKIYNLRSRVDASKSDEVKSQDQRSRRSGRRRHQGQGEAKSDVTIAQKLEIMASLMKE</sequence>
<gene>
    <name evidence="3" type="ORF">M5K25_024893</name>
</gene>
<protein>
    <recommendedName>
        <fullName evidence="2">DUF7812 domain-containing protein</fullName>
    </recommendedName>
</protein>
<dbReference type="AlphaFoldDB" id="A0ABD0U7M3"/>
<dbReference type="PANTHER" id="PTHR36786">
    <property type="entry name" value="2-ISOPROPYLMALATE SYNTHASE"/>
    <property type="match status" value="1"/>
</dbReference>
<reference evidence="3 4" key="1">
    <citation type="journal article" date="2024" name="Plant Biotechnol. J.">
        <title>Dendrobium thyrsiflorum genome and its molecular insights into genes involved in important horticultural traits.</title>
        <authorList>
            <person name="Chen B."/>
            <person name="Wang J.Y."/>
            <person name="Zheng P.J."/>
            <person name="Li K.L."/>
            <person name="Liang Y.M."/>
            <person name="Chen X.F."/>
            <person name="Zhang C."/>
            <person name="Zhao X."/>
            <person name="He X."/>
            <person name="Zhang G.Q."/>
            <person name="Liu Z.J."/>
            <person name="Xu Q."/>
        </authorList>
    </citation>
    <scope>NUCLEOTIDE SEQUENCE [LARGE SCALE GENOMIC DNA]</scope>
    <source>
        <strain evidence="3">GZMU011</strain>
    </source>
</reference>
<evidence type="ECO:0000259" key="2">
    <source>
        <dbReference type="Pfam" id="PF25104"/>
    </source>
</evidence>
<organism evidence="3 4">
    <name type="scientific">Dendrobium thyrsiflorum</name>
    <name type="common">Pinecone-like raceme dendrobium</name>
    <name type="synonym">Orchid</name>
    <dbReference type="NCBI Taxonomy" id="117978"/>
    <lineage>
        <taxon>Eukaryota</taxon>
        <taxon>Viridiplantae</taxon>
        <taxon>Streptophyta</taxon>
        <taxon>Embryophyta</taxon>
        <taxon>Tracheophyta</taxon>
        <taxon>Spermatophyta</taxon>
        <taxon>Magnoliopsida</taxon>
        <taxon>Liliopsida</taxon>
        <taxon>Asparagales</taxon>
        <taxon>Orchidaceae</taxon>
        <taxon>Epidendroideae</taxon>
        <taxon>Malaxideae</taxon>
        <taxon>Dendrobiinae</taxon>
        <taxon>Dendrobium</taxon>
    </lineage>
</organism>
<dbReference type="InterPro" id="IPR056714">
    <property type="entry name" value="DUF7812"/>
</dbReference>
<evidence type="ECO:0000313" key="3">
    <source>
        <dbReference type="EMBL" id="KAL0906401.1"/>
    </source>
</evidence>
<proteinExistence type="predicted"/>
<evidence type="ECO:0000256" key="1">
    <source>
        <dbReference type="SAM" id="MobiDB-lite"/>
    </source>
</evidence>
<dbReference type="Pfam" id="PF25104">
    <property type="entry name" value="DUF7812"/>
    <property type="match status" value="1"/>
</dbReference>
<dbReference type="PANTHER" id="PTHR36786:SF1">
    <property type="entry name" value="2-ISOPROPYLMALATE SYNTHASE"/>
    <property type="match status" value="1"/>
</dbReference>
<accession>A0ABD0U7M3</accession>
<name>A0ABD0U7M3_DENTH</name>
<dbReference type="EMBL" id="JANQDX010000018">
    <property type="protein sequence ID" value="KAL0906401.1"/>
    <property type="molecule type" value="Genomic_DNA"/>
</dbReference>
<comment type="caution">
    <text evidence="3">The sequence shown here is derived from an EMBL/GenBank/DDBJ whole genome shotgun (WGS) entry which is preliminary data.</text>
</comment>
<dbReference type="Proteomes" id="UP001552299">
    <property type="component" value="Unassembled WGS sequence"/>
</dbReference>
<evidence type="ECO:0000313" key="4">
    <source>
        <dbReference type="Proteomes" id="UP001552299"/>
    </source>
</evidence>
<feature type="domain" description="DUF7812" evidence="2">
    <location>
        <begin position="88"/>
        <end position="560"/>
    </location>
</feature>